<dbReference type="PANTHER" id="PTHR12323">
    <property type="entry name" value="SR-RELATED CTD ASSOCIATED FACTOR 6"/>
    <property type="match status" value="1"/>
</dbReference>
<evidence type="ECO:0000259" key="3">
    <source>
        <dbReference type="PROSITE" id="PS51391"/>
    </source>
</evidence>
<sequence length="213" mass="23840">MQRSPFASALAEALRDRIFSLDDSDRQLHIIYLANDILFDSLQRRIDPHDLDNEALAFKPVLGSMLARIYHNPQNKDENQSRLQKILQFWASKEVYDQDTIYKLEGDMVSGPPVNSFPGPPRELSGSADSVPAAGFPQHATTLNAPQWPPDRQSVPDQEYLDKQVLPVMLPTLGNQQFIPNPVPAATFRPCHKLFCSASRSTTCTTFIANTSC</sequence>
<dbReference type="InterPro" id="IPR008942">
    <property type="entry name" value="ENTH_VHS"/>
</dbReference>
<dbReference type="Gene3D" id="1.25.40.90">
    <property type="match status" value="1"/>
</dbReference>
<dbReference type="InterPro" id="IPR006569">
    <property type="entry name" value="CID_dom"/>
</dbReference>
<evidence type="ECO:0000256" key="2">
    <source>
        <dbReference type="SAM" id="MobiDB-lite"/>
    </source>
</evidence>
<name>A0A6N2KDC2_SALVM</name>
<dbReference type="EMBL" id="CAADRP010000269">
    <property type="protein sequence ID" value="VFU25991.1"/>
    <property type="molecule type" value="Genomic_DNA"/>
</dbReference>
<accession>A0A6N2KDC2</accession>
<dbReference type="PROSITE" id="PS51391">
    <property type="entry name" value="CID"/>
    <property type="match status" value="1"/>
</dbReference>
<feature type="domain" description="CID" evidence="3">
    <location>
        <begin position="1"/>
        <end position="112"/>
    </location>
</feature>
<evidence type="ECO:0000256" key="1">
    <source>
        <dbReference type="ARBA" id="ARBA00022664"/>
    </source>
</evidence>
<feature type="region of interest" description="Disordered" evidence="2">
    <location>
        <begin position="112"/>
        <end position="155"/>
    </location>
</feature>
<dbReference type="GO" id="GO:0005634">
    <property type="term" value="C:nucleus"/>
    <property type="evidence" value="ECO:0007669"/>
    <property type="project" value="UniProtKB-ARBA"/>
</dbReference>
<dbReference type="GO" id="GO:0006397">
    <property type="term" value="P:mRNA processing"/>
    <property type="evidence" value="ECO:0007669"/>
    <property type="project" value="UniProtKB-KW"/>
</dbReference>
<dbReference type="GO" id="GO:0006874">
    <property type="term" value="P:intracellular calcium ion homeostasis"/>
    <property type="evidence" value="ECO:0007669"/>
    <property type="project" value="TreeGrafter"/>
</dbReference>
<dbReference type="Pfam" id="PF04818">
    <property type="entry name" value="CID"/>
    <property type="match status" value="1"/>
</dbReference>
<dbReference type="PANTHER" id="PTHR12323:SF0">
    <property type="entry name" value="CALCIUM HOMEOSTASIS ENDOPLASMIC RETICULUM PROTEIN"/>
    <property type="match status" value="1"/>
</dbReference>
<organism evidence="4">
    <name type="scientific">Salix viminalis</name>
    <name type="common">Common osier</name>
    <name type="synonym">Basket willow</name>
    <dbReference type="NCBI Taxonomy" id="40686"/>
    <lineage>
        <taxon>Eukaryota</taxon>
        <taxon>Viridiplantae</taxon>
        <taxon>Streptophyta</taxon>
        <taxon>Embryophyta</taxon>
        <taxon>Tracheophyta</taxon>
        <taxon>Spermatophyta</taxon>
        <taxon>Magnoliopsida</taxon>
        <taxon>eudicotyledons</taxon>
        <taxon>Gunneridae</taxon>
        <taxon>Pentapetalae</taxon>
        <taxon>rosids</taxon>
        <taxon>fabids</taxon>
        <taxon>Malpighiales</taxon>
        <taxon>Salicaceae</taxon>
        <taxon>Saliceae</taxon>
        <taxon>Salix</taxon>
    </lineage>
</organism>
<reference evidence="4" key="1">
    <citation type="submission" date="2019-03" db="EMBL/GenBank/DDBJ databases">
        <authorList>
            <person name="Mank J."/>
            <person name="Almeida P."/>
        </authorList>
    </citation>
    <scope>NUCLEOTIDE SEQUENCE</scope>
    <source>
        <strain evidence="4">78183</strain>
    </source>
</reference>
<keyword evidence="1" id="KW-0507">mRNA processing</keyword>
<dbReference type="GO" id="GO:0048471">
    <property type="term" value="C:perinuclear region of cytoplasm"/>
    <property type="evidence" value="ECO:0007669"/>
    <property type="project" value="TreeGrafter"/>
</dbReference>
<protein>
    <recommendedName>
        <fullName evidence="3">CID domain-containing protein</fullName>
    </recommendedName>
</protein>
<evidence type="ECO:0000313" key="4">
    <source>
        <dbReference type="EMBL" id="VFU25991.1"/>
    </source>
</evidence>
<dbReference type="AlphaFoldDB" id="A0A6N2KDC2"/>
<proteinExistence type="predicted"/>
<gene>
    <name evidence="4" type="ORF">SVIM_LOCUS65034</name>
</gene>